<evidence type="ECO:0000256" key="2">
    <source>
        <dbReference type="ARBA" id="ARBA00022723"/>
    </source>
</evidence>
<name>A0A9P9JJ01_9HYPO</name>
<evidence type="ECO:0000313" key="5">
    <source>
        <dbReference type="Proteomes" id="UP000738349"/>
    </source>
</evidence>
<dbReference type="PANTHER" id="PTHR11820:SF112">
    <property type="entry name" value="FUMARYLACETOACETATE HYDROLASE FAMILY PROTEIN (AFU_ORTHOLOGUE AFUA_1G02370)-RELATED"/>
    <property type="match status" value="1"/>
</dbReference>
<dbReference type="InterPro" id="IPR036663">
    <property type="entry name" value="Fumarylacetoacetase_C_sf"/>
</dbReference>
<protein>
    <submittedName>
        <fullName evidence="4">Fumarylacetoacetate hydrolase family protein</fullName>
    </submittedName>
</protein>
<dbReference type="GO" id="GO:0050163">
    <property type="term" value="F:oxaloacetate tautomerase activity"/>
    <property type="evidence" value="ECO:0007669"/>
    <property type="project" value="UniProtKB-ARBA"/>
</dbReference>
<dbReference type="FunFam" id="3.90.850.10:FF:000002">
    <property type="entry name" value="2-hydroxyhepta-2,4-diene-1,7-dioate isomerase"/>
    <property type="match status" value="1"/>
</dbReference>
<dbReference type="PANTHER" id="PTHR11820">
    <property type="entry name" value="ACYLPYRUVASE"/>
    <property type="match status" value="1"/>
</dbReference>
<feature type="domain" description="Fumarylacetoacetase-like C-terminal" evidence="3">
    <location>
        <begin position="73"/>
        <end position="275"/>
    </location>
</feature>
<evidence type="ECO:0000259" key="3">
    <source>
        <dbReference type="Pfam" id="PF01557"/>
    </source>
</evidence>
<evidence type="ECO:0000313" key="4">
    <source>
        <dbReference type="EMBL" id="KAH7176126.1"/>
    </source>
</evidence>
<dbReference type="Gene3D" id="3.90.850.10">
    <property type="entry name" value="Fumarylacetoacetase-like, C-terminal domain"/>
    <property type="match status" value="1"/>
</dbReference>
<dbReference type="EMBL" id="JAGMUV010000001">
    <property type="protein sequence ID" value="KAH7176126.1"/>
    <property type="molecule type" value="Genomic_DNA"/>
</dbReference>
<sequence length="278" mass="30126">MANRFTRLVRFENEEGGVFYGDVTDDIHGGASLIGHPVHVFAGNSPFLPAFKKTSHKERIHRLLPPLPSVPGIIGVGLNYRKHIEVPQFPAIFSKPSTALAGPEDDIHVHAIARLLDYEGELCVVIGRDCKNISEEENPLDYVLGYTIGNDVSSRYWQAAAVSSGQADFAKGFDGFAPVGPVIASPAAIPDPSKLTLTTHVNGEERQRGQTDDLIFDIPYLIRFLSTGHTLTKGTIIMTDTPSGVIAGMKSPTWLKSGDVVEVEIDGIGRIKNKMVIG</sequence>
<dbReference type="GO" id="GO:0046872">
    <property type="term" value="F:metal ion binding"/>
    <property type="evidence" value="ECO:0007669"/>
    <property type="project" value="UniProtKB-KW"/>
</dbReference>
<gene>
    <name evidence="4" type="ORF">EDB81DRAFT_836286</name>
</gene>
<dbReference type="GO" id="GO:0006107">
    <property type="term" value="P:oxaloacetate metabolic process"/>
    <property type="evidence" value="ECO:0007669"/>
    <property type="project" value="UniProtKB-ARBA"/>
</dbReference>
<keyword evidence="5" id="KW-1185">Reference proteome</keyword>
<keyword evidence="4" id="KW-0378">Hydrolase</keyword>
<proteinExistence type="inferred from homology"/>
<evidence type="ECO:0000256" key="1">
    <source>
        <dbReference type="ARBA" id="ARBA00010211"/>
    </source>
</evidence>
<dbReference type="InterPro" id="IPR011234">
    <property type="entry name" value="Fumarylacetoacetase-like_C"/>
</dbReference>
<dbReference type="OrthoDB" id="411064at2759"/>
<dbReference type="Pfam" id="PF01557">
    <property type="entry name" value="FAA_hydrolase"/>
    <property type="match status" value="1"/>
</dbReference>
<reference evidence="4" key="1">
    <citation type="journal article" date="2021" name="Nat. Commun.">
        <title>Genetic determinants of endophytism in the Arabidopsis root mycobiome.</title>
        <authorList>
            <person name="Mesny F."/>
            <person name="Miyauchi S."/>
            <person name="Thiergart T."/>
            <person name="Pickel B."/>
            <person name="Atanasova L."/>
            <person name="Karlsson M."/>
            <person name="Huettel B."/>
            <person name="Barry K.W."/>
            <person name="Haridas S."/>
            <person name="Chen C."/>
            <person name="Bauer D."/>
            <person name="Andreopoulos W."/>
            <person name="Pangilinan J."/>
            <person name="LaButti K."/>
            <person name="Riley R."/>
            <person name="Lipzen A."/>
            <person name="Clum A."/>
            <person name="Drula E."/>
            <person name="Henrissat B."/>
            <person name="Kohler A."/>
            <person name="Grigoriev I.V."/>
            <person name="Martin F.M."/>
            <person name="Hacquard S."/>
        </authorList>
    </citation>
    <scope>NUCLEOTIDE SEQUENCE</scope>
    <source>
        <strain evidence="4">MPI-CAGE-AT-0147</strain>
    </source>
</reference>
<organism evidence="4 5">
    <name type="scientific">Dactylonectria macrodidyma</name>
    <dbReference type="NCBI Taxonomy" id="307937"/>
    <lineage>
        <taxon>Eukaryota</taxon>
        <taxon>Fungi</taxon>
        <taxon>Dikarya</taxon>
        <taxon>Ascomycota</taxon>
        <taxon>Pezizomycotina</taxon>
        <taxon>Sordariomycetes</taxon>
        <taxon>Hypocreomycetidae</taxon>
        <taxon>Hypocreales</taxon>
        <taxon>Nectriaceae</taxon>
        <taxon>Dactylonectria</taxon>
    </lineage>
</organism>
<comment type="caution">
    <text evidence="4">The sequence shown here is derived from an EMBL/GenBank/DDBJ whole genome shotgun (WGS) entry which is preliminary data.</text>
</comment>
<accession>A0A9P9JJ01</accession>
<dbReference type="Proteomes" id="UP000738349">
    <property type="component" value="Unassembled WGS sequence"/>
</dbReference>
<keyword evidence="2" id="KW-0479">Metal-binding</keyword>
<comment type="similarity">
    <text evidence="1">Belongs to the FAH family.</text>
</comment>
<dbReference type="SUPFAM" id="SSF56529">
    <property type="entry name" value="FAH"/>
    <property type="match status" value="1"/>
</dbReference>
<dbReference type="GO" id="GO:0016787">
    <property type="term" value="F:hydrolase activity"/>
    <property type="evidence" value="ECO:0007669"/>
    <property type="project" value="UniProtKB-KW"/>
</dbReference>
<dbReference type="AlphaFoldDB" id="A0A9P9JJ01"/>